<comment type="subcellular location">
    <subcellularLocation>
        <location evidence="1">Membrane</location>
        <topology evidence="1">Multi-pass membrane protein</topology>
    </subcellularLocation>
</comment>
<comment type="similarity">
    <text evidence="2">Belongs to the GtrA family.</text>
</comment>
<protein>
    <submittedName>
        <fullName evidence="8 9">Teichoic acid glycosylation protein</fullName>
    </submittedName>
</protein>
<name>A0A0R2KJM2_9LACO</name>
<reference evidence="8 10" key="1">
    <citation type="journal article" date="2015" name="Genome Announc.">
        <title>Expanding the biotechnology potential of lactobacilli through comparative genomics of 213 strains and associated genera.</title>
        <authorList>
            <person name="Sun Z."/>
            <person name="Harris H.M."/>
            <person name="McCann A."/>
            <person name="Guo C."/>
            <person name="Argimon S."/>
            <person name="Zhang W."/>
            <person name="Yang X."/>
            <person name="Jeffery I.B."/>
            <person name="Cooney J.C."/>
            <person name="Kagawa T.F."/>
            <person name="Liu W."/>
            <person name="Song Y."/>
            <person name="Salvetti E."/>
            <person name="Wrobel A."/>
            <person name="Rasinkangas P."/>
            <person name="Parkhill J."/>
            <person name="Rea M.C."/>
            <person name="O'Sullivan O."/>
            <person name="Ritari J."/>
            <person name="Douillard F.P."/>
            <person name="Paul Ross R."/>
            <person name="Yang R."/>
            <person name="Briner A.E."/>
            <person name="Felis G.E."/>
            <person name="de Vos W.M."/>
            <person name="Barrangou R."/>
            <person name="Klaenhammer T.R."/>
            <person name="Caufield P.W."/>
            <person name="Cui Y."/>
            <person name="Zhang H."/>
            <person name="O'Toole P.W."/>
        </authorList>
    </citation>
    <scope>NUCLEOTIDE SEQUENCE [LARGE SCALE GENOMIC DNA]</scope>
    <source>
        <strain evidence="8 10">DSM 15353</strain>
    </source>
</reference>
<dbReference type="PANTHER" id="PTHR38459:SF5">
    <property type="entry name" value="CELL WALL TEICHOIC ACID GLYCOSYLATION PROTEIN GTCA"/>
    <property type="match status" value="1"/>
</dbReference>
<evidence type="ECO:0000313" key="10">
    <source>
        <dbReference type="Proteomes" id="UP000051491"/>
    </source>
</evidence>
<gene>
    <name evidence="8" type="ORF">IV43_GL001932</name>
    <name evidence="9" type="ORF">LAC1533_1601</name>
</gene>
<keyword evidence="5 6" id="KW-0472">Membrane</keyword>
<dbReference type="Proteomes" id="UP000051491">
    <property type="component" value="Unassembled WGS sequence"/>
</dbReference>
<dbReference type="GO" id="GO:0005886">
    <property type="term" value="C:plasma membrane"/>
    <property type="evidence" value="ECO:0007669"/>
    <property type="project" value="TreeGrafter"/>
</dbReference>
<reference evidence="9" key="3">
    <citation type="submission" date="2016-11" db="EMBL/GenBank/DDBJ databases">
        <authorList>
            <person name="Jaros S."/>
            <person name="Januszkiewicz K."/>
            <person name="Wedrychowicz H."/>
        </authorList>
    </citation>
    <scope>NUCLEOTIDE SEQUENCE [LARGE SCALE GENOMIC DNA]</scope>
    <source>
        <strain evidence="9">ACA-DC 1533</strain>
    </source>
</reference>
<feature type="transmembrane region" description="Helical" evidence="6">
    <location>
        <begin position="14"/>
        <end position="35"/>
    </location>
</feature>
<accession>A0A0R2KJM2</accession>
<proteinExistence type="inferred from homology"/>
<evidence type="ECO:0000256" key="2">
    <source>
        <dbReference type="ARBA" id="ARBA00009399"/>
    </source>
</evidence>
<feature type="transmembrane region" description="Helical" evidence="6">
    <location>
        <begin position="115"/>
        <end position="134"/>
    </location>
</feature>
<dbReference type="GO" id="GO:0000271">
    <property type="term" value="P:polysaccharide biosynthetic process"/>
    <property type="evidence" value="ECO:0007669"/>
    <property type="project" value="InterPro"/>
</dbReference>
<evidence type="ECO:0000313" key="11">
    <source>
        <dbReference type="Proteomes" id="UP000190935"/>
    </source>
</evidence>
<evidence type="ECO:0000256" key="3">
    <source>
        <dbReference type="ARBA" id="ARBA00022692"/>
    </source>
</evidence>
<keyword evidence="4 6" id="KW-1133">Transmembrane helix</keyword>
<evidence type="ECO:0000256" key="5">
    <source>
        <dbReference type="ARBA" id="ARBA00023136"/>
    </source>
</evidence>
<evidence type="ECO:0000313" key="9">
    <source>
        <dbReference type="EMBL" id="SFV41022.1"/>
    </source>
</evidence>
<sequence length="139" mass="16119">MTTIKKIWLKYKGVIAYLFFGVLTTLINIIAFYLFGTVFALYYQLANVIAWLLSVLFAFFTNKVWVFGSKYTTMKAFWSEMGKFFFYRGVSLVIDAAIMFLGVSVLKVDKNLTKLLDQVVVVLINYFFSKFLIFKNGNK</sequence>
<evidence type="ECO:0000313" key="8">
    <source>
        <dbReference type="EMBL" id="KRN87130.1"/>
    </source>
</evidence>
<evidence type="ECO:0000256" key="4">
    <source>
        <dbReference type="ARBA" id="ARBA00022989"/>
    </source>
</evidence>
<dbReference type="EMBL" id="JQBK01000007">
    <property type="protein sequence ID" value="KRN87130.1"/>
    <property type="molecule type" value="Genomic_DNA"/>
</dbReference>
<dbReference type="PANTHER" id="PTHR38459">
    <property type="entry name" value="PROPHAGE BACTOPRENOL-LINKED GLUCOSE TRANSLOCASE HOMOLOG"/>
    <property type="match status" value="1"/>
</dbReference>
<dbReference type="STRING" id="89059.LAC1533_1601"/>
<dbReference type="EMBL" id="LT630287">
    <property type="protein sequence ID" value="SFV41022.1"/>
    <property type="molecule type" value="Genomic_DNA"/>
</dbReference>
<feature type="transmembrane region" description="Helical" evidence="6">
    <location>
        <begin position="85"/>
        <end position="103"/>
    </location>
</feature>
<dbReference type="PATRIC" id="fig|89059.3.peg.2048"/>
<evidence type="ECO:0000256" key="6">
    <source>
        <dbReference type="SAM" id="Phobius"/>
    </source>
</evidence>
<dbReference type="GeneID" id="95349707"/>
<dbReference type="RefSeq" id="WP_010497006.1">
    <property type="nucleotide sequence ID" value="NZ_CP113926.1"/>
</dbReference>
<dbReference type="Pfam" id="PF04138">
    <property type="entry name" value="GtrA_DPMS_TM"/>
    <property type="match status" value="1"/>
</dbReference>
<evidence type="ECO:0000256" key="1">
    <source>
        <dbReference type="ARBA" id="ARBA00004141"/>
    </source>
</evidence>
<dbReference type="OrthoDB" id="361483at2"/>
<dbReference type="KEGG" id="laca:LAC1533_1601"/>
<reference evidence="11" key="2">
    <citation type="submission" date="2016-11" db="EMBL/GenBank/DDBJ databases">
        <authorList>
            <person name="Papadimitriou K."/>
        </authorList>
    </citation>
    <scope>NUCLEOTIDE SEQUENCE [LARGE SCALE GENOMIC DNA]</scope>
    <source>
        <strain evidence="11">ACA-DC 1533</strain>
    </source>
</reference>
<dbReference type="AlphaFoldDB" id="A0A0R2KJM2"/>
<evidence type="ECO:0000259" key="7">
    <source>
        <dbReference type="Pfam" id="PF04138"/>
    </source>
</evidence>
<feature type="transmembrane region" description="Helical" evidence="6">
    <location>
        <begin position="41"/>
        <end position="65"/>
    </location>
</feature>
<organism evidence="8 10">
    <name type="scientific">Ligilactobacillus acidipiscis</name>
    <dbReference type="NCBI Taxonomy" id="89059"/>
    <lineage>
        <taxon>Bacteria</taxon>
        <taxon>Bacillati</taxon>
        <taxon>Bacillota</taxon>
        <taxon>Bacilli</taxon>
        <taxon>Lactobacillales</taxon>
        <taxon>Lactobacillaceae</taxon>
        <taxon>Ligilactobacillus</taxon>
    </lineage>
</organism>
<dbReference type="InterPro" id="IPR007267">
    <property type="entry name" value="GtrA_DPMS_TM"/>
</dbReference>
<feature type="domain" description="GtrA/DPMS transmembrane" evidence="7">
    <location>
        <begin position="17"/>
        <end position="134"/>
    </location>
</feature>
<keyword evidence="3 6" id="KW-0812">Transmembrane</keyword>
<dbReference type="Proteomes" id="UP000190935">
    <property type="component" value="Chromosome I"/>
</dbReference>
<dbReference type="InterPro" id="IPR051401">
    <property type="entry name" value="GtrA_CellWall_Glycosyl"/>
</dbReference>